<sequence length="259" mass="28724">MKNLCKKLILYVFCFVGFNASAQNIANQVIASAGGSAQFPNGSFLDFTIGEPVISTTSTVGNVQLTQGFHQKENIQPLPVELTKFTASAELNYHLIKWTTLSEINNDYFVIERSTDGINFIPLKNVYSKAPNGNSSTTLNYSYTNYEIAEGNNYYRLKQFDKDGKWKYSDIVELNGDGVAQHIVALYPNPVQQYATLTITGNIGQDAKAKIISISGQTLKEIKINSSQTSVSLENINTGTYILQYEDGANKKNIKFIKL</sequence>
<organism evidence="3 4">
    <name type="scientific">Pseudopedobacter beijingensis</name>
    <dbReference type="NCBI Taxonomy" id="1207056"/>
    <lineage>
        <taxon>Bacteria</taxon>
        <taxon>Pseudomonadati</taxon>
        <taxon>Bacteroidota</taxon>
        <taxon>Sphingobacteriia</taxon>
        <taxon>Sphingobacteriales</taxon>
        <taxon>Sphingobacteriaceae</taxon>
        <taxon>Pseudopedobacter</taxon>
    </lineage>
</organism>
<accession>A0ABW4IHB3</accession>
<gene>
    <name evidence="3" type="ORF">ACFSAH_14205</name>
</gene>
<comment type="caution">
    <text evidence="3">The sequence shown here is derived from an EMBL/GenBank/DDBJ whole genome shotgun (WGS) entry which is preliminary data.</text>
</comment>
<keyword evidence="1" id="KW-0732">Signal</keyword>
<evidence type="ECO:0000256" key="1">
    <source>
        <dbReference type="SAM" id="SignalP"/>
    </source>
</evidence>
<dbReference type="Pfam" id="PF18962">
    <property type="entry name" value="Por_Secre_tail"/>
    <property type="match status" value="1"/>
</dbReference>
<evidence type="ECO:0000259" key="2">
    <source>
        <dbReference type="Pfam" id="PF18962"/>
    </source>
</evidence>
<dbReference type="RefSeq" id="WP_379663398.1">
    <property type="nucleotide sequence ID" value="NZ_JBHUDG010000037.1"/>
</dbReference>
<feature type="signal peptide" evidence="1">
    <location>
        <begin position="1"/>
        <end position="22"/>
    </location>
</feature>
<dbReference type="NCBIfam" id="TIGR04183">
    <property type="entry name" value="Por_Secre_tail"/>
    <property type="match status" value="1"/>
</dbReference>
<evidence type="ECO:0000313" key="3">
    <source>
        <dbReference type="EMBL" id="MFD1631026.1"/>
    </source>
</evidence>
<keyword evidence="4" id="KW-1185">Reference proteome</keyword>
<feature type="domain" description="Secretion system C-terminal sorting" evidence="2">
    <location>
        <begin position="186"/>
        <end position="256"/>
    </location>
</feature>
<dbReference type="InterPro" id="IPR026444">
    <property type="entry name" value="Secre_tail"/>
</dbReference>
<feature type="chain" id="PRO_5046361650" evidence="1">
    <location>
        <begin position="23"/>
        <end position="259"/>
    </location>
</feature>
<name>A0ABW4IHB3_9SPHI</name>
<dbReference type="Proteomes" id="UP001597118">
    <property type="component" value="Unassembled WGS sequence"/>
</dbReference>
<dbReference type="EMBL" id="JBHUDG010000037">
    <property type="protein sequence ID" value="MFD1631026.1"/>
    <property type="molecule type" value="Genomic_DNA"/>
</dbReference>
<protein>
    <submittedName>
        <fullName evidence="3">T9SS type A sorting domain-containing protein</fullName>
    </submittedName>
</protein>
<evidence type="ECO:0000313" key="4">
    <source>
        <dbReference type="Proteomes" id="UP001597118"/>
    </source>
</evidence>
<proteinExistence type="predicted"/>
<reference evidence="4" key="1">
    <citation type="journal article" date="2019" name="Int. J. Syst. Evol. Microbiol.">
        <title>The Global Catalogue of Microorganisms (GCM) 10K type strain sequencing project: providing services to taxonomists for standard genome sequencing and annotation.</title>
        <authorList>
            <consortium name="The Broad Institute Genomics Platform"/>
            <consortium name="The Broad Institute Genome Sequencing Center for Infectious Disease"/>
            <person name="Wu L."/>
            <person name="Ma J."/>
        </authorList>
    </citation>
    <scope>NUCLEOTIDE SEQUENCE [LARGE SCALE GENOMIC DNA]</scope>
    <source>
        <strain evidence="4">CCUG 53762</strain>
    </source>
</reference>